<evidence type="ECO:0000313" key="4">
    <source>
        <dbReference type="Proteomes" id="UP001172101"/>
    </source>
</evidence>
<name>A0AA40EDP3_9PEZI</name>
<dbReference type="Proteomes" id="UP001172101">
    <property type="component" value="Unassembled WGS sequence"/>
</dbReference>
<protein>
    <submittedName>
        <fullName evidence="3">Uncharacterized protein</fullName>
    </submittedName>
</protein>
<dbReference type="RefSeq" id="XP_060302533.1">
    <property type="nucleotide sequence ID" value="XM_060434326.1"/>
</dbReference>
<keyword evidence="4" id="KW-1185">Reference proteome</keyword>
<evidence type="ECO:0000256" key="1">
    <source>
        <dbReference type="SAM" id="Coils"/>
    </source>
</evidence>
<feature type="coiled-coil region" evidence="1">
    <location>
        <begin position="328"/>
        <end position="355"/>
    </location>
</feature>
<feature type="region of interest" description="Disordered" evidence="2">
    <location>
        <begin position="206"/>
        <end position="229"/>
    </location>
</feature>
<comment type="caution">
    <text evidence="3">The sequence shown here is derived from an EMBL/GenBank/DDBJ whole genome shotgun (WGS) entry which is preliminary data.</text>
</comment>
<feature type="compositionally biased region" description="Polar residues" evidence="2">
    <location>
        <begin position="287"/>
        <end position="299"/>
    </location>
</feature>
<feature type="compositionally biased region" description="Basic and acidic residues" evidence="2">
    <location>
        <begin position="301"/>
        <end position="313"/>
    </location>
</feature>
<reference evidence="3" key="1">
    <citation type="submission" date="2023-06" db="EMBL/GenBank/DDBJ databases">
        <title>Genome-scale phylogeny and comparative genomics of the fungal order Sordariales.</title>
        <authorList>
            <consortium name="Lawrence Berkeley National Laboratory"/>
            <person name="Hensen N."/>
            <person name="Bonometti L."/>
            <person name="Westerberg I."/>
            <person name="Brannstrom I.O."/>
            <person name="Guillou S."/>
            <person name="Cros-Aarteil S."/>
            <person name="Calhoun S."/>
            <person name="Haridas S."/>
            <person name="Kuo A."/>
            <person name="Mondo S."/>
            <person name="Pangilinan J."/>
            <person name="Riley R."/>
            <person name="LaButti K."/>
            <person name="Andreopoulos B."/>
            <person name="Lipzen A."/>
            <person name="Chen C."/>
            <person name="Yanf M."/>
            <person name="Daum C."/>
            <person name="Ng V."/>
            <person name="Clum A."/>
            <person name="Steindorff A."/>
            <person name="Ohm R."/>
            <person name="Martin F."/>
            <person name="Silar P."/>
            <person name="Natvig D."/>
            <person name="Lalanne C."/>
            <person name="Gautier V."/>
            <person name="Ament-velasquez S.L."/>
            <person name="Kruys A."/>
            <person name="Hutchinson M.I."/>
            <person name="Powell A.J."/>
            <person name="Barry K."/>
            <person name="Miller A.N."/>
            <person name="Grigoriev I.V."/>
            <person name="Debuchy R."/>
            <person name="Gladieux P."/>
            <person name="Thoren M.H."/>
            <person name="Johannesson H."/>
        </authorList>
    </citation>
    <scope>NUCLEOTIDE SEQUENCE</scope>
    <source>
        <strain evidence="3">SMH2392-1A</strain>
    </source>
</reference>
<gene>
    <name evidence="3" type="ORF">B0T26DRAFT_31225</name>
</gene>
<proteinExistence type="predicted"/>
<dbReference type="EMBL" id="JAUIRO010000001">
    <property type="protein sequence ID" value="KAK0733656.1"/>
    <property type="molecule type" value="Genomic_DNA"/>
</dbReference>
<feature type="region of interest" description="Disordered" evidence="2">
    <location>
        <begin position="287"/>
        <end position="313"/>
    </location>
</feature>
<evidence type="ECO:0000313" key="3">
    <source>
        <dbReference type="EMBL" id="KAK0733656.1"/>
    </source>
</evidence>
<dbReference type="AlphaFoldDB" id="A0AA40EDP3"/>
<sequence length="583" mass="65213">MTGRSPINILPRHSSLDYITIHDHELPDGALVRHHQWGWSSETDIVRARPSVPGNVGAGHSEPELSNTAFARNFWRQPVIMESPPNLASLETDIETTIYAPEFDMTKRRSALTILEDVQISSDSDRQRIRSQMSFSSFSELVQEDGMRSPGSAETEERPTRFYTPDCQPAHQFPISTNDTESTTTAKSNSSLRFTPVMTVVDVQPLPPAEGSQTPDEETTPQLPINRGPVFSTRLSSSYLFSDSSDLMSQPKSEDWLRQRVPKVTLTNNNSIERILLARRSELATASINENSAQGTSSPPVRDELLPQHHIPRTESHRELVRRYKELCETRDRELEVLLERLERLESNSDRWLNAILPMFESISQRLKTPTSEYHNTSLTQIESPVPHEAAPASDLRGHFGSVNSVHQYESGHFLHANSATHHPQQHRQRHNSIPPISNHLGRGPFTHSNQQQHLRAHSYGGTGAFQGHLSDLTFDSEDDSFVANNNGGSGYGTGVAVDRLPSRHGEQIFATSVDFASRTATLQTHAKQYQDRVGGRTVPRNENLSLTGLETLEPVMRDVMGGAQFDLDKESQLSDAEEDTIC</sequence>
<accession>A0AA40EDP3</accession>
<keyword evidence="1" id="KW-0175">Coiled coil</keyword>
<organism evidence="3 4">
    <name type="scientific">Lasiosphaeria miniovina</name>
    <dbReference type="NCBI Taxonomy" id="1954250"/>
    <lineage>
        <taxon>Eukaryota</taxon>
        <taxon>Fungi</taxon>
        <taxon>Dikarya</taxon>
        <taxon>Ascomycota</taxon>
        <taxon>Pezizomycotina</taxon>
        <taxon>Sordariomycetes</taxon>
        <taxon>Sordariomycetidae</taxon>
        <taxon>Sordariales</taxon>
        <taxon>Lasiosphaeriaceae</taxon>
        <taxon>Lasiosphaeria</taxon>
    </lineage>
</organism>
<evidence type="ECO:0000256" key="2">
    <source>
        <dbReference type="SAM" id="MobiDB-lite"/>
    </source>
</evidence>
<dbReference type="GeneID" id="85317596"/>